<dbReference type="Pfam" id="PF16344">
    <property type="entry name" value="FecR_C"/>
    <property type="match status" value="1"/>
</dbReference>
<dbReference type="OrthoDB" id="1099963at2"/>
<evidence type="ECO:0000259" key="2">
    <source>
        <dbReference type="Pfam" id="PF04773"/>
    </source>
</evidence>
<dbReference type="PANTHER" id="PTHR30273:SF2">
    <property type="entry name" value="PROTEIN FECR"/>
    <property type="match status" value="1"/>
</dbReference>
<protein>
    <submittedName>
        <fullName evidence="4">FecR family protein</fullName>
    </submittedName>
</protein>
<keyword evidence="1" id="KW-1133">Transmembrane helix</keyword>
<proteinExistence type="predicted"/>
<feature type="domain" description="Protein FecR C-terminal" evidence="3">
    <location>
        <begin position="319"/>
        <end position="386"/>
    </location>
</feature>
<dbReference type="RefSeq" id="WP_133583987.1">
    <property type="nucleotide sequence ID" value="NZ_SNYV01000011.1"/>
</dbReference>
<reference evidence="4 5" key="1">
    <citation type="submission" date="2019-03" db="EMBL/GenBank/DDBJ databases">
        <title>Genomic Encyclopedia of Archaeal and Bacterial Type Strains, Phase II (KMG-II): from individual species to whole genera.</title>
        <authorList>
            <person name="Goeker M."/>
        </authorList>
    </citation>
    <scope>NUCLEOTIDE SEQUENCE [LARGE SCALE GENOMIC DNA]</scope>
    <source>
        <strain evidence="4 5">DSM 28353</strain>
    </source>
</reference>
<dbReference type="InterPro" id="IPR012373">
    <property type="entry name" value="Ferrdict_sens_TM"/>
</dbReference>
<accession>A0A4R6WIY6</accession>
<sequence>MESKKFSPEEPDWDKFLEQLNSDSQLEGQFSPAESMQFKELKHLVEETADALTVYEKLDCKGSWDTFMGKAREHNLIKEEVRNRFWSNRLFMRYAAAAVFLVLTVGGYFLLKTKVGNTVEDAVIADGIVPGGNKALLTLSNGDKMVLDADEKGIRIDDKGIRYASGAAVSSLSQEVTFATLSVPRAGQYQLILPDGSKVWLNSESELTYPVTFTGTARVVHLKGEGFFDVQHMVDRPFIVKSKGQDIEVLGTAFNVSAYENDEATTTTLVRGSVQVGVRDMDEQFQLKPGMQALTKNGRVRVKTGVNVEEYTAWKDGVIVLEKQNIQEVLKQIERWYDVEFVTGKTNLPIETMSGEVSNKLPIDVLLKGIEGQLNIKFEQNGRRFMIKN</sequence>
<dbReference type="Gene3D" id="2.60.120.1440">
    <property type="match status" value="1"/>
</dbReference>
<dbReference type="Proteomes" id="UP000295292">
    <property type="component" value="Unassembled WGS sequence"/>
</dbReference>
<dbReference type="PANTHER" id="PTHR30273">
    <property type="entry name" value="PERIPLASMIC SIGNAL SENSOR AND SIGMA FACTOR ACTIVATOR FECR-RELATED"/>
    <property type="match status" value="1"/>
</dbReference>
<gene>
    <name evidence="4" type="ORF">CLV99_1707</name>
</gene>
<comment type="caution">
    <text evidence="4">The sequence shown here is derived from an EMBL/GenBank/DDBJ whole genome shotgun (WGS) entry which is preliminary data.</text>
</comment>
<feature type="domain" description="FecR protein" evidence="2">
    <location>
        <begin position="180"/>
        <end position="275"/>
    </location>
</feature>
<dbReference type="GO" id="GO:0016989">
    <property type="term" value="F:sigma factor antagonist activity"/>
    <property type="evidence" value="ECO:0007669"/>
    <property type="project" value="TreeGrafter"/>
</dbReference>
<keyword evidence="1" id="KW-0812">Transmembrane</keyword>
<dbReference type="InterPro" id="IPR006860">
    <property type="entry name" value="FecR"/>
</dbReference>
<evidence type="ECO:0000259" key="3">
    <source>
        <dbReference type="Pfam" id="PF16344"/>
    </source>
</evidence>
<dbReference type="Gene3D" id="3.55.50.30">
    <property type="match status" value="1"/>
</dbReference>
<evidence type="ECO:0000313" key="5">
    <source>
        <dbReference type="Proteomes" id="UP000295292"/>
    </source>
</evidence>
<keyword evidence="1" id="KW-0472">Membrane</keyword>
<evidence type="ECO:0000313" key="4">
    <source>
        <dbReference type="EMBL" id="TDQ80250.1"/>
    </source>
</evidence>
<dbReference type="Pfam" id="PF04773">
    <property type="entry name" value="FecR"/>
    <property type="match status" value="1"/>
</dbReference>
<dbReference type="EMBL" id="SNYV01000011">
    <property type="protein sequence ID" value="TDQ80250.1"/>
    <property type="molecule type" value="Genomic_DNA"/>
</dbReference>
<feature type="transmembrane region" description="Helical" evidence="1">
    <location>
        <begin position="91"/>
        <end position="111"/>
    </location>
</feature>
<dbReference type="AlphaFoldDB" id="A0A4R6WIY6"/>
<dbReference type="InterPro" id="IPR032508">
    <property type="entry name" value="FecR_C"/>
</dbReference>
<keyword evidence="5" id="KW-1185">Reference proteome</keyword>
<evidence type="ECO:0000256" key="1">
    <source>
        <dbReference type="SAM" id="Phobius"/>
    </source>
</evidence>
<name>A0A4R6WIY6_9SPHI</name>
<organism evidence="4 5">
    <name type="scientific">Sphingobacterium yanglingense</name>
    <dbReference type="NCBI Taxonomy" id="1437280"/>
    <lineage>
        <taxon>Bacteria</taxon>
        <taxon>Pseudomonadati</taxon>
        <taxon>Bacteroidota</taxon>
        <taxon>Sphingobacteriia</taxon>
        <taxon>Sphingobacteriales</taxon>
        <taxon>Sphingobacteriaceae</taxon>
        <taxon>Sphingobacterium</taxon>
    </lineage>
</organism>